<dbReference type="PANTHER" id="PTHR21197:SF0">
    <property type="entry name" value="UDP-GALACTOPYRANOSE MUTASE"/>
    <property type="match status" value="1"/>
</dbReference>
<keyword evidence="4" id="KW-0274">FAD</keyword>
<dbReference type="PANTHER" id="PTHR21197">
    <property type="entry name" value="UDP-GALACTOPYRANOSE MUTASE"/>
    <property type="match status" value="1"/>
</dbReference>
<dbReference type="InterPro" id="IPR004379">
    <property type="entry name" value="UDP-GALP_mutase"/>
</dbReference>
<comment type="cofactor">
    <cofactor evidence="1">
        <name>FAD</name>
        <dbReference type="ChEBI" id="CHEBI:57692"/>
    </cofactor>
</comment>
<evidence type="ECO:0000256" key="3">
    <source>
        <dbReference type="ARBA" id="ARBA00022630"/>
    </source>
</evidence>
<dbReference type="EMBL" id="CP051672">
    <property type="protein sequence ID" value="QJE29533.1"/>
    <property type="molecule type" value="Genomic_DNA"/>
</dbReference>
<organism evidence="7 8">
    <name type="scientific">Parabacteroides distasonis</name>
    <dbReference type="NCBI Taxonomy" id="823"/>
    <lineage>
        <taxon>Bacteria</taxon>
        <taxon>Pseudomonadati</taxon>
        <taxon>Bacteroidota</taxon>
        <taxon>Bacteroidia</taxon>
        <taxon>Bacteroidales</taxon>
        <taxon>Tannerellaceae</taxon>
        <taxon>Parabacteroides</taxon>
    </lineage>
</organism>
<dbReference type="EC" id="5.4.99.9" evidence="7"/>
<comment type="similarity">
    <text evidence="2">Belongs to the UDP-galactopyranose/dTDP-fucopyranose mutase family.</text>
</comment>
<dbReference type="Pfam" id="PF13450">
    <property type="entry name" value="NAD_binding_8"/>
    <property type="match status" value="1"/>
</dbReference>
<dbReference type="GeneID" id="93522801"/>
<dbReference type="AlphaFoldDB" id="A0A7L5EG41"/>
<evidence type="ECO:0000256" key="2">
    <source>
        <dbReference type="ARBA" id="ARBA00009321"/>
    </source>
</evidence>
<gene>
    <name evidence="7" type="primary">glf</name>
    <name evidence="7" type="ORF">HHO38_14995</name>
</gene>
<dbReference type="Pfam" id="PF03275">
    <property type="entry name" value="GLF"/>
    <property type="match status" value="1"/>
</dbReference>
<evidence type="ECO:0000259" key="6">
    <source>
        <dbReference type="Pfam" id="PF03275"/>
    </source>
</evidence>
<evidence type="ECO:0000313" key="8">
    <source>
        <dbReference type="Proteomes" id="UP000501982"/>
    </source>
</evidence>
<dbReference type="GO" id="GO:0050660">
    <property type="term" value="F:flavin adenine dinucleotide binding"/>
    <property type="evidence" value="ECO:0007669"/>
    <property type="project" value="TreeGrafter"/>
</dbReference>
<proteinExistence type="inferred from homology"/>
<dbReference type="GO" id="GO:0008767">
    <property type="term" value="F:UDP-galactopyranose mutase activity"/>
    <property type="evidence" value="ECO:0007669"/>
    <property type="project" value="UniProtKB-EC"/>
</dbReference>
<dbReference type="NCBIfam" id="TIGR00031">
    <property type="entry name" value="UDP-GALP_mutase"/>
    <property type="match status" value="1"/>
</dbReference>
<dbReference type="Gene3D" id="3.40.50.720">
    <property type="entry name" value="NAD(P)-binding Rossmann-like Domain"/>
    <property type="match status" value="3"/>
</dbReference>
<accession>A0A7L5EG41</accession>
<keyword evidence="5 7" id="KW-0413">Isomerase</keyword>
<protein>
    <submittedName>
        <fullName evidence="7">UDP-galactopyranose mutase</fullName>
        <ecNumber evidence="7">5.4.99.9</ecNumber>
    </submittedName>
</protein>
<dbReference type="Proteomes" id="UP000501982">
    <property type="component" value="Chromosome"/>
</dbReference>
<dbReference type="SUPFAM" id="SSF51971">
    <property type="entry name" value="Nucleotide-binding domain"/>
    <property type="match status" value="1"/>
</dbReference>
<evidence type="ECO:0000256" key="4">
    <source>
        <dbReference type="ARBA" id="ARBA00022827"/>
    </source>
</evidence>
<keyword evidence="3" id="KW-0285">Flavoprotein</keyword>
<evidence type="ECO:0000256" key="1">
    <source>
        <dbReference type="ARBA" id="ARBA00001974"/>
    </source>
</evidence>
<dbReference type="GO" id="GO:0005829">
    <property type="term" value="C:cytosol"/>
    <property type="evidence" value="ECO:0007669"/>
    <property type="project" value="TreeGrafter"/>
</dbReference>
<name>A0A7L5EG41_PARDI</name>
<dbReference type="SUPFAM" id="SSF54373">
    <property type="entry name" value="FAD-linked reductases, C-terminal domain"/>
    <property type="match status" value="1"/>
</dbReference>
<evidence type="ECO:0000313" key="7">
    <source>
        <dbReference type="EMBL" id="QJE29533.1"/>
    </source>
</evidence>
<feature type="domain" description="UDP-galactopyranose mutase C-terminal" evidence="6">
    <location>
        <begin position="148"/>
        <end position="348"/>
    </location>
</feature>
<dbReference type="InterPro" id="IPR015899">
    <property type="entry name" value="UDP-GalPyranose_mutase_C"/>
</dbReference>
<sequence length="361" mass="42055">MARYDVVIVGAGLFGSLSAYKYKSLGRKVLVIDKRSHVGGNLYCESIEGINVHKYGAHIFHTSNKKVWDFVNSFVEFNRFTNSPLANYKNVLYNLPFNMNTFYQLWGTKTPAEAKAEIERQRAEVQIDDPKNLEEQALSLVGKDIYEKLIKGYTEKQWGKSPRDLPAFIIKRIPLRYTFDNNYFSDIYQGIPAGGYNGLISKLLEGCEVLCNADFFKDRPYFEALANQIVYTGRIDEYFTFSEGHLDFRSLYFEQELLDIDNYQGNAVINYTDADIPYTRIIEHKHFEFGTQPKTVITREYPISWQEGADPYYPINDERNTTLFEKYKYLADREKHVCFGGRLAEYKYYDMNQIVEKVVIV</sequence>
<dbReference type="RefSeq" id="WP_008774353.1">
    <property type="nucleotide sequence ID" value="NZ_CP042285.1"/>
</dbReference>
<evidence type="ECO:0000256" key="5">
    <source>
        <dbReference type="ARBA" id="ARBA00023235"/>
    </source>
</evidence>
<reference evidence="7 8" key="1">
    <citation type="submission" date="2020-04" db="EMBL/GenBank/DDBJ databases">
        <title>Complete Genomes and Methylome analysis of CBBP consortium that reverse antibiotic-induced susceptibility to vancomycin-resistant Enterococcus faecium infection.</title>
        <authorList>
            <person name="Fomenkov A."/>
            <person name="Zhang Z."/>
            <person name="Pamer E."/>
            <person name="Roberts R.J."/>
        </authorList>
    </citation>
    <scope>NUCLEOTIDE SEQUENCE [LARGE SCALE GENOMIC DNA]</scope>
    <source>
        <strain evidence="8">CBBP</strain>
    </source>
</reference>